<feature type="transmembrane region" description="Helical" evidence="7">
    <location>
        <begin position="339"/>
        <end position="366"/>
    </location>
</feature>
<dbReference type="EMBL" id="MDGQ01000003">
    <property type="protein sequence ID" value="OEK07040.1"/>
    <property type="molecule type" value="Genomic_DNA"/>
</dbReference>
<dbReference type="PANTHER" id="PTHR30221:SF18">
    <property type="entry name" value="SLL0590 PROTEIN"/>
    <property type="match status" value="1"/>
</dbReference>
<feature type="transmembrane region" description="Helical" evidence="7">
    <location>
        <begin position="146"/>
        <end position="167"/>
    </location>
</feature>
<feature type="transmembrane region" description="Helical" evidence="7">
    <location>
        <begin position="310"/>
        <end position="327"/>
    </location>
</feature>
<dbReference type="GO" id="GO:0008381">
    <property type="term" value="F:mechanosensitive monoatomic ion channel activity"/>
    <property type="evidence" value="ECO:0007669"/>
    <property type="project" value="InterPro"/>
</dbReference>
<evidence type="ECO:0000256" key="3">
    <source>
        <dbReference type="ARBA" id="ARBA00022475"/>
    </source>
</evidence>
<evidence type="ECO:0008006" key="12">
    <source>
        <dbReference type="Google" id="ProtNLM"/>
    </source>
</evidence>
<dbReference type="InterPro" id="IPR023408">
    <property type="entry name" value="MscS_beta-dom_sf"/>
</dbReference>
<dbReference type="InterPro" id="IPR006685">
    <property type="entry name" value="MscS_channel_2nd"/>
</dbReference>
<feature type="domain" description="Mechanosensitive ion channel MscS C-terminal" evidence="9">
    <location>
        <begin position="430"/>
        <end position="511"/>
    </location>
</feature>
<evidence type="ECO:0000259" key="8">
    <source>
        <dbReference type="Pfam" id="PF00924"/>
    </source>
</evidence>
<keyword evidence="11" id="KW-1185">Reference proteome</keyword>
<comment type="caution">
    <text evidence="10">The sequence shown here is derived from an EMBL/GenBank/DDBJ whole genome shotgun (WGS) entry which is preliminary data.</text>
</comment>
<comment type="subcellular location">
    <subcellularLocation>
        <location evidence="1">Cell membrane</location>
        <topology evidence="1">Multi-pass membrane protein</topology>
    </subcellularLocation>
</comment>
<dbReference type="InterPro" id="IPR011066">
    <property type="entry name" value="MscS_channel_C_sf"/>
</dbReference>
<keyword evidence="3" id="KW-1003">Cell membrane</keyword>
<evidence type="ECO:0000313" key="10">
    <source>
        <dbReference type="EMBL" id="OEK07040.1"/>
    </source>
</evidence>
<evidence type="ECO:0000256" key="6">
    <source>
        <dbReference type="ARBA" id="ARBA00023136"/>
    </source>
</evidence>
<organism evidence="10 11">
    <name type="scientific">Roseivirga misakiensis</name>
    <dbReference type="NCBI Taxonomy" id="1563681"/>
    <lineage>
        <taxon>Bacteria</taxon>
        <taxon>Pseudomonadati</taxon>
        <taxon>Bacteroidota</taxon>
        <taxon>Cytophagia</taxon>
        <taxon>Cytophagales</taxon>
        <taxon>Roseivirgaceae</taxon>
        <taxon>Roseivirga</taxon>
    </lineage>
</organism>
<dbReference type="RefSeq" id="WP_069834352.1">
    <property type="nucleotide sequence ID" value="NZ_MDGQ01000003.1"/>
</dbReference>
<dbReference type="SUPFAM" id="SSF82689">
    <property type="entry name" value="Mechanosensitive channel protein MscS (YggB), C-terminal domain"/>
    <property type="match status" value="1"/>
</dbReference>
<keyword evidence="4 7" id="KW-0812">Transmembrane</keyword>
<dbReference type="InterPro" id="IPR045275">
    <property type="entry name" value="MscS_archaea/bacteria_type"/>
</dbReference>
<feature type="transmembrane region" description="Helical" evidence="7">
    <location>
        <begin position="258"/>
        <end position="279"/>
    </location>
</feature>
<accession>A0A1E5T6P7</accession>
<reference evidence="10 11" key="1">
    <citation type="submission" date="2016-08" db="EMBL/GenBank/DDBJ databases">
        <title>Draft genome of Fabibacter sp. strain SK-8.</title>
        <authorList>
            <person name="Wong S.-K."/>
            <person name="Hamasaki K."/>
            <person name="Yoshizawa S."/>
        </authorList>
    </citation>
    <scope>NUCLEOTIDE SEQUENCE [LARGE SCALE GENOMIC DNA]</scope>
    <source>
        <strain evidence="10 11">SK-8</strain>
    </source>
</reference>
<dbReference type="STRING" id="1563681.BFP71_05125"/>
<dbReference type="GO" id="GO:0005886">
    <property type="term" value="C:plasma membrane"/>
    <property type="evidence" value="ECO:0007669"/>
    <property type="project" value="UniProtKB-SubCell"/>
</dbReference>
<dbReference type="Pfam" id="PF21082">
    <property type="entry name" value="MS_channel_3rd"/>
    <property type="match status" value="1"/>
</dbReference>
<name>A0A1E5T6P7_9BACT</name>
<evidence type="ECO:0000259" key="9">
    <source>
        <dbReference type="Pfam" id="PF21082"/>
    </source>
</evidence>
<dbReference type="AlphaFoldDB" id="A0A1E5T6P7"/>
<keyword evidence="6 7" id="KW-0472">Membrane</keyword>
<evidence type="ECO:0000256" key="2">
    <source>
        <dbReference type="ARBA" id="ARBA00008017"/>
    </source>
</evidence>
<evidence type="ECO:0000256" key="4">
    <source>
        <dbReference type="ARBA" id="ARBA00022692"/>
    </source>
</evidence>
<dbReference type="Gene3D" id="2.30.30.60">
    <property type="match status" value="1"/>
</dbReference>
<dbReference type="OrthoDB" id="9809206at2"/>
<dbReference type="InterPro" id="IPR010920">
    <property type="entry name" value="LSM_dom_sf"/>
</dbReference>
<dbReference type="PANTHER" id="PTHR30221">
    <property type="entry name" value="SMALL-CONDUCTANCE MECHANOSENSITIVE CHANNEL"/>
    <property type="match status" value="1"/>
</dbReference>
<evidence type="ECO:0000256" key="7">
    <source>
        <dbReference type="SAM" id="Phobius"/>
    </source>
</evidence>
<comment type="similarity">
    <text evidence="2">Belongs to the MscS (TC 1.A.23) family.</text>
</comment>
<sequence>MIYFILSVFLFFQDVNPSDPDSVSYEDTPKIEQQKAEQKRLNYAIDNDSTMFIYRGAGPYSLEERGEKVKENIRQSKDRFTSEKPIIVKSEDGNEIFCGEKLIMTVYDADAKAIGLSRNAATEYYADLIQQLRETEDIPKVEVKSLILNIGIAVVIVILFLIGLRYYNRLFRLVYMKIRGQKGKMLKGFKVKTYEVLTEEKQILFVTYIAKGLRIAVLLFIIYLLLPVLFSLFPWTQGIATTLFGYILDPLKSIGNKFLLFIPDLLTITVIWFVTKYVLKLLAFFKDEVAKGKLELPGFYKEWAKPTYNIIKILVIALSFIAIWPLLPMSDSDIFKGVSTFIGLLVALGGAGAISNVIAGLVITYMRSFKIGDRVRIGEVMGDVKEKSLLNTRIKTIKNEIITIPNSHMLNSHTINYTTANDEEGLILHTTITLGYDVPWRSVHEVLIEAALATEHVKKLPKPYVLQTSLDDFYVSYQLNARTREIHKMALIYSKLHQNIQDKCNEAGIEILSPHYGAQRDGNHSTIPQEHLPENYQAPWFRVKKDF</sequence>
<dbReference type="SUPFAM" id="SSF50182">
    <property type="entry name" value="Sm-like ribonucleoproteins"/>
    <property type="match status" value="1"/>
</dbReference>
<evidence type="ECO:0000313" key="11">
    <source>
        <dbReference type="Proteomes" id="UP000095552"/>
    </source>
</evidence>
<dbReference type="InterPro" id="IPR049278">
    <property type="entry name" value="MS_channel_C"/>
</dbReference>
<keyword evidence="5 7" id="KW-1133">Transmembrane helix</keyword>
<feature type="transmembrane region" description="Helical" evidence="7">
    <location>
        <begin position="215"/>
        <end position="235"/>
    </location>
</feature>
<evidence type="ECO:0000256" key="5">
    <source>
        <dbReference type="ARBA" id="ARBA00022989"/>
    </source>
</evidence>
<dbReference type="Proteomes" id="UP000095552">
    <property type="component" value="Unassembled WGS sequence"/>
</dbReference>
<dbReference type="Gene3D" id="3.30.70.100">
    <property type="match status" value="1"/>
</dbReference>
<dbReference type="Pfam" id="PF00924">
    <property type="entry name" value="MS_channel_2nd"/>
    <property type="match status" value="1"/>
</dbReference>
<evidence type="ECO:0000256" key="1">
    <source>
        <dbReference type="ARBA" id="ARBA00004651"/>
    </source>
</evidence>
<protein>
    <recommendedName>
        <fullName evidence="12">Transmembrane ion channel</fullName>
    </recommendedName>
</protein>
<gene>
    <name evidence="10" type="ORF">BFP71_05125</name>
</gene>
<proteinExistence type="inferred from homology"/>
<feature type="domain" description="Mechanosensitive ion channel MscS" evidence="8">
    <location>
        <begin position="353"/>
        <end position="418"/>
    </location>
</feature>